<dbReference type="AlphaFoldDB" id="A0A7W8IIM8"/>
<evidence type="ECO:0000313" key="3">
    <source>
        <dbReference type="Proteomes" id="UP000568106"/>
    </source>
</evidence>
<comment type="caution">
    <text evidence="2">The sequence shown here is derived from an EMBL/GenBank/DDBJ whole genome shotgun (WGS) entry which is preliminary data.</text>
</comment>
<evidence type="ECO:0000313" key="2">
    <source>
        <dbReference type="EMBL" id="MBB5317851.1"/>
    </source>
</evidence>
<feature type="signal peptide" evidence="1">
    <location>
        <begin position="1"/>
        <end position="20"/>
    </location>
</feature>
<dbReference type="SUPFAM" id="SSF82171">
    <property type="entry name" value="DPP6 N-terminal domain-like"/>
    <property type="match status" value="1"/>
</dbReference>
<reference evidence="2" key="1">
    <citation type="submission" date="2020-08" db="EMBL/GenBank/DDBJ databases">
        <title>Genomic Encyclopedia of Type Strains, Phase IV (KMG-V): Genome sequencing to study the core and pangenomes of soil and plant-associated prokaryotes.</title>
        <authorList>
            <person name="Whitman W."/>
        </authorList>
    </citation>
    <scope>NUCLEOTIDE SEQUENCE [LARGE SCALE GENOMIC DNA]</scope>
    <source>
        <strain evidence="2">M8UP27</strain>
    </source>
</reference>
<organism evidence="2 3">
    <name type="scientific">Tunturiibacter empetritectus</name>
    <dbReference type="NCBI Taxonomy" id="3069691"/>
    <lineage>
        <taxon>Bacteria</taxon>
        <taxon>Pseudomonadati</taxon>
        <taxon>Acidobacteriota</taxon>
        <taxon>Terriglobia</taxon>
        <taxon>Terriglobales</taxon>
        <taxon>Acidobacteriaceae</taxon>
        <taxon>Tunturiibacter</taxon>
    </lineage>
</organism>
<sequence length="218" mass="25073">MSFYRWTSILFLLAAISVSSKSHKIFASALPPNVHASSSVNGRFLVVAEWEYENPNDKLRRIRRTTYKIMETESFINSKDRLTSPVKFWSDSAWSWEVTLEGLEGKRIFWPMISDDGKSLILIAVTAPIPGQPVLEIYQRNDHKGQLIRSYQITDLWTPKQVDPDGRGLFIFTDATPEWFAGAILSFSSDGQQLIYRNQWNEVLRIRVDDGVISRSNR</sequence>
<proteinExistence type="predicted"/>
<protein>
    <recommendedName>
        <fullName evidence="4">S9 family peptidase</fullName>
    </recommendedName>
</protein>
<gene>
    <name evidence="2" type="ORF">HDF09_002537</name>
</gene>
<accession>A0A7W8IIM8</accession>
<evidence type="ECO:0008006" key="4">
    <source>
        <dbReference type="Google" id="ProtNLM"/>
    </source>
</evidence>
<keyword evidence="3" id="KW-1185">Reference proteome</keyword>
<feature type="chain" id="PRO_5030770526" description="S9 family peptidase" evidence="1">
    <location>
        <begin position="21"/>
        <end position="218"/>
    </location>
</feature>
<name>A0A7W8IIM8_9BACT</name>
<keyword evidence="1" id="KW-0732">Signal</keyword>
<dbReference type="EMBL" id="JACHDY010000003">
    <property type="protein sequence ID" value="MBB5317851.1"/>
    <property type="molecule type" value="Genomic_DNA"/>
</dbReference>
<evidence type="ECO:0000256" key="1">
    <source>
        <dbReference type="SAM" id="SignalP"/>
    </source>
</evidence>
<dbReference type="Proteomes" id="UP000568106">
    <property type="component" value="Unassembled WGS sequence"/>
</dbReference>